<dbReference type="EMBL" id="CYGY02000159">
    <property type="protein sequence ID" value="SIT51981.1"/>
    <property type="molecule type" value="Genomic_DNA"/>
</dbReference>
<evidence type="ECO:0000313" key="1">
    <source>
        <dbReference type="EMBL" id="SIT51981.1"/>
    </source>
</evidence>
<gene>
    <name evidence="1" type="ORF">BN2476_1590010</name>
</gene>
<proteinExistence type="predicted"/>
<sequence length="91" mass="9728">MALTPVGIDIVKSVFQVHHLDADTGQAVSKTIKRASFLQYFSNPVTLAMTSGAIGSVVTLTWISATGSVGAATLHWSSHCPWKTTLERAEQ</sequence>
<dbReference type="Proteomes" id="UP000195569">
    <property type="component" value="Unassembled WGS sequence"/>
</dbReference>
<evidence type="ECO:0000313" key="2">
    <source>
        <dbReference type="Proteomes" id="UP000195569"/>
    </source>
</evidence>
<comment type="caution">
    <text evidence="1">The sequence shown here is derived from an EMBL/GenBank/DDBJ whole genome shotgun (WGS) entry which is preliminary data.</text>
</comment>
<organism evidence="1 2">
    <name type="scientific">Paraburkholderia piptadeniae</name>
    <dbReference type="NCBI Taxonomy" id="1701573"/>
    <lineage>
        <taxon>Bacteria</taxon>
        <taxon>Pseudomonadati</taxon>
        <taxon>Pseudomonadota</taxon>
        <taxon>Betaproteobacteria</taxon>
        <taxon>Burkholderiales</taxon>
        <taxon>Burkholderiaceae</taxon>
        <taxon>Paraburkholderia</taxon>
    </lineage>
</organism>
<dbReference type="AlphaFoldDB" id="A0A1N7SWX2"/>
<reference evidence="1" key="1">
    <citation type="submission" date="2016-12" db="EMBL/GenBank/DDBJ databases">
        <authorList>
            <person name="Moulin L."/>
        </authorList>
    </citation>
    <scope>NUCLEOTIDE SEQUENCE [LARGE SCALE GENOMIC DNA]</scope>
    <source>
        <strain evidence="1">STM 7183</strain>
    </source>
</reference>
<protein>
    <submittedName>
        <fullName evidence="1">Uncharacterized protein</fullName>
    </submittedName>
</protein>
<keyword evidence="2" id="KW-1185">Reference proteome</keyword>
<accession>A0A1N7SWX2</accession>
<name>A0A1N7SWX2_9BURK</name>